<feature type="domain" description="PARG catalytic Macro" evidence="2">
    <location>
        <begin position="839"/>
        <end position="911"/>
    </location>
</feature>
<comment type="caution">
    <text evidence="3">The sequence shown here is derived from an EMBL/GenBank/DDBJ whole genome shotgun (WGS) entry which is preliminary data.</text>
</comment>
<gene>
    <name evidence="3" type="ORF">BLNAU_11440</name>
</gene>
<keyword evidence="4" id="KW-1185">Reference proteome</keyword>
<name>A0ABQ9XSE4_9EUKA</name>
<reference evidence="3 4" key="1">
    <citation type="journal article" date="2022" name="bioRxiv">
        <title>Genomics of Preaxostyla Flagellates Illuminates Evolutionary Transitions and the Path Towards Mitochondrial Loss.</title>
        <authorList>
            <person name="Novak L.V.F."/>
            <person name="Treitli S.C."/>
            <person name="Pyrih J."/>
            <person name="Halakuc P."/>
            <person name="Pipaliya S.V."/>
            <person name="Vacek V."/>
            <person name="Brzon O."/>
            <person name="Soukal P."/>
            <person name="Eme L."/>
            <person name="Dacks J.B."/>
            <person name="Karnkowska A."/>
            <person name="Elias M."/>
            <person name="Hampl V."/>
        </authorList>
    </citation>
    <scope>NUCLEOTIDE SEQUENCE [LARGE SCALE GENOMIC DNA]</scope>
    <source>
        <strain evidence="3">NAU3</strain>
        <tissue evidence="3">Gut</tissue>
    </source>
</reference>
<feature type="region of interest" description="Disordered" evidence="1">
    <location>
        <begin position="856"/>
        <end position="875"/>
    </location>
</feature>
<evidence type="ECO:0000256" key="1">
    <source>
        <dbReference type="SAM" id="MobiDB-lite"/>
    </source>
</evidence>
<sequence length="1008" mass="112193">MSQPTSISGLSTISPTTVSDESDVTYIVLSQKIQTDSLTSHLRRLETDKKSISWETLIEWFVEAVIGVEHFRNELPSAPPLTFENIQIDASSTISIVPLSSTSGLSIVVVKTYYDWKEWETMMEKMEQGVLSMNDLSFLQSPTFRPTLRSLQTKHQLRANPHQIEENNETQSSSDEIRTFTTRLPSEIDVTWNGMDVSSSKLSTVISTQATLPSLLSSSDSHSLTSAELLLTNEITKKHSQRLLMTIHLLLTRPPTISMSSYIRPSFTSESVDYSFPASDSPHVDPNEKFNISLFDETDDSKVVKSLLRCRAVLEATHSTECIPDLHTFRSFLISGLHSSNSRLSSECGVLFFRLGDILQQVDDPRDPQFQSLQKAFQDGTHSEQMALLQLWEGWFFRDEKGQARTMRESDFDFGGLLTADLSESQLFEQACLFVASVLTTDVLTVSFQWKMDFLLRFEKRHKMISRLSTALSRLKKQTQSKHLFTLIVTALGSFLSLFCGCDFSSVVTELTTTDSDSSRHKFTQTVNPAYFLGNTSIAPKHRHSIVPMDLLFERCFRFDPHAFLRKWPSRDHLTPRQFLLTPYVGLHSLLLRCPRLNLDAQALGHFLSIFMATPHQDSKREDIFNLFDHSPPPRLIDTVLSRPNLVRSSKPIWISFLTFYVDFGEFSAPFGACSSLAKVFRMLAPLESKMDQLELDLLRGVGEIVVALHWLSIPAHFDSPLLCHLPSLAGAQRGILQTLSSHSGIPSLITPLHSESFRNNIRSNQSKNLFVSNGIHIQSLSVRYLGSDEFRSTIIAPIIVELLAGSLISRFPAPASAAFEFFHRYVCVASDAVRMDLVKRGLELNKAFVGFSFVSSPPPSASSSEQPAKRPSLSTGHWGCGAFNGNRVLKIPIEWLAASEGGMEEMRCCAREAEETKLVVDVVSAITQFTPSTSPAAPLSITATNPTLLTAFAQTPSPPPTAPSATVGPVYSSILSFVAPYMSEDVAFASVPTSDSLSTFIISTYQA</sequence>
<organism evidence="3 4">
    <name type="scientific">Blattamonas nauphoetae</name>
    <dbReference type="NCBI Taxonomy" id="2049346"/>
    <lineage>
        <taxon>Eukaryota</taxon>
        <taxon>Metamonada</taxon>
        <taxon>Preaxostyla</taxon>
        <taxon>Oxymonadida</taxon>
        <taxon>Blattamonas</taxon>
    </lineage>
</organism>
<dbReference type="Proteomes" id="UP001281761">
    <property type="component" value="Unassembled WGS sequence"/>
</dbReference>
<accession>A0ABQ9XSE4</accession>
<evidence type="ECO:0000313" key="3">
    <source>
        <dbReference type="EMBL" id="KAK2953576.1"/>
    </source>
</evidence>
<dbReference type="EMBL" id="JARBJD010000089">
    <property type="protein sequence ID" value="KAK2953576.1"/>
    <property type="molecule type" value="Genomic_DNA"/>
</dbReference>
<evidence type="ECO:0000313" key="4">
    <source>
        <dbReference type="Proteomes" id="UP001281761"/>
    </source>
</evidence>
<evidence type="ECO:0000259" key="2">
    <source>
        <dbReference type="Pfam" id="PF05028"/>
    </source>
</evidence>
<protein>
    <recommendedName>
        <fullName evidence="2">PARG catalytic Macro domain-containing protein</fullName>
    </recommendedName>
</protein>
<dbReference type="InterPro" id="IPR046372">
    <property type="entry name" value="PARG_cat_C"/>
</dbReference>
<dbReference type="Pfam" id="PF05028">
    <property type="entry name" value="PARG_cat_C"/>
    <property type="match status" value="1"/>
</dbReference>
<proteinExistence type="predicted"/>